<evidence type="ECO:0000313" key="1">
    <source>
        <dbReference type="EMBL" id="PJO74889.1"/>
    </source>
</evidence>
<dbReference type="RefSeq" id="WP_035337723.1">
    <property type="nucleotide sequence ID" value="NZ_CBDBYO010000007.1"/>
</dbReference>
<dbReference type="EMBL" id="PHRG01000005">
    <property type="protein sequence ID" value="PJO74889.1"/>
    <property type="molecule type" value="Genomic_DNA"/>
</dbReference>
<sequence>MVFSVLQKQLDESTHCPLCKASMYWIEAEQYDQEMSYHECSHCQHQLHPDQKNNCYCAQCLAQRKRMLKEVRLQENRLYHKKQDRPVPELNQLSFINKLFLLSILDEQVQEYSQHREYIDWHHIRYFSISPNYLFQHGLIKNMLREQILIPKDVQQENQHYYINVRLDGYSEPSLFSITQQLRNWFYQNLSQGVPFKSADEVKDALYCLLYEEIIQFAQFYCRSWNVQIAGNQSFQTFCYRLLDVLAVGQIYYLVQTALEYLYKQKALKPRNENFINTNLLKKTLQQYRERSVTEKWETSTLPRPPQLAFSKMSEILFYRFLGYDENIFFQPVWRSWHKIEPRLKFYSQKRCMHCGSQELSVDYDASDYVSLFCRSCKHQDHYFTR</sequence>
<name>A0A2H9YQH0_9GAMM</name>
<comment type="caution">
    <text evidence="1">The sequence shown here is derived from an EMBL/GenBank/DDBJ whole genome shotgun (WGS) entry which is preliminary data.</text>
</comment>
<dbReference type="AlphaFoldDB" id="A0A2H9YQH0"/>
<proteinExistence type="predicted"/>
<accession>A0A2H9YQH0</accession>
<gene>
    <name evidence="1" type="ORF">CWI32_10865</name>
</gene>
<reference evidence="1 2" key="1">
    <citation type="submission" date="2017-11" db="EMBL/GenBank/DDBJ databases">
        <title>Revising the taxonomy of the Acinetobacter lwoffii group: the description of Acinetobacter pseudolwoffii sp. nov. and emended description of Acinetobacter lwoffii.</title>
        <authorList>
            <person name="Nemec A."/>
            <person name="Radolfova-Krizova L."/>
        </authorList>
    </citation>
    <scope>NUCLEOTIDE SEQUENCE [LARGE SCALE GENOMIC DNA]</scope>
    <source>
        <strain evidence="1 2">ANC 5044</strain>
    </source>
</reference>
<organism evidence="1 2">
    <name type="scientific">Acinetobacter pseudolwoffii</name>
    <dbReference type="NCBI Taxonomy" id="2053287"/>
    <lineage>
        <taxon>Bacteria</taxon>
        <taxon>Pseudomonadati</taxon>
        <taxon>Pseudomonadota</taxon>
        <taxon>Gammaproteobacteria</taxon>
        <taxon>Moraxellales</taxon>
        <taxon>Moraxellaceae</taxon>
        <taxon>Acinetobacter</taxon>
    </lineage>
</organism>
<dbReference type="GeneID" id="97176152"/>
<protein>
    <submittedName>
        <fullName evidence="1">Uncharacterized protein</fullName>
    </submittedName>
</protein>
<dbReference type="Proteomes" id="UP000243446">
    <property type="component" value="Unassembled WGS sequence"/>
</dbReference>
<evidence type="ECO:0000313" key="2">
    <source>
        <dbReference type="Proteomes" id="UP000243446"/>
    </source>
</evidence>